<dbReference type="SMART" id="SM00342">
    <property type="entry name" value="HTH_ARAC"/>
    <property type="match status" value="1"/>
</dbReference>
<keyword evidence="3" id="KW-0804">Transcription</keyword>
<dbReference type="InterPro" id="IPR018060">
    <property type="entry name" value="HTH_AraC"/>
</dbReference>
<dbReference type="Gene3D" id="1.10.10.60">
    <property type="entry name" value="Homeodomain-like"/>
    <property type="match status" value="1"/>
</dbReference>
<dbReference type="SUPFAM" id="SSF46689">
    <property type="entry name" value="Homeodomain-like"/>
    <property type="match status" value="1"/>
</dbReference>
<dbReference type="EMBL" id="DXCV01000046">
    <property type="protein sequence ID" value="HIY88341.1"/>
    <property type="molecule type" value="Genomic_DNA"/>
</dbReference>
<evidence type="ECO:0000256" key="3">
    <source>
        <dbReference type="ARBA" id="ARBA00023163"/>
    </source>
</evidence>
<comment type="caution">
    <text evidence="5">The sequence shown here is derived from an EMBL/GenBank/DDBJ whole genome shotgun (WGS) entry which is preliminary data.</text>
</comment>
<dbReference type="PROSITE" id="PS01124">
    <property type="entry name" value="HTH_ARAC_FAMILY_2"/>
    <property type="match status" value="1"/>
</dbReference>
<dbReference type="GO" id="GO:0003700">
    <property type="term" value="F:DNA-binding transcription factor activity"/>
    <property type="evidence" value="ECO:0007669"/>
    <property type="project" value="InterPro"/>
</dbReference>
<organism evidence="5 6">
    <name type="scientific">Candidatus Bacteroides pullicola</name>
    <dbReference type="NCBI Taxonomy" id="2838475"/>
    <lineage>
        <taxon>Bacteria</taxon>
        <taxon>Pseudomonadati</taxon>
        <taxon>Bacteroidota</taxon>
        <taxon>Bacteroidia</taxon>
        <taxon>Bacteroidales</taxon>
        <taxon>Bacteroidaceae</taxon>
        <taxon>Bacteroides</taxon>
    </lineage>
</organism>
<protein>
    <submittedName>
        <fullName evidence="5">AraC family transcriptional regulator</fullName>
    </submittedName>
</protein>
<evidence type="ECO:0000256" key="1">
    <source>
        <dbReference type="ARBA" id="ARBA00023015"/>
    </source>
</evidence>
<reference evidence="5" key="1">
    <citation type="journal article" date="2021" name="PeerJ">
        <title>Extensive microbial diversity within the chicken gut microbiome revealed by metagenomics and culture.</title>
        <authorList>
            <person name="Gilroy R."/>
            <person name="Ravi A."/>
            <person name="Getino M."/>
            <person name="Pursley I."/>
            <person name="Horton D.L."/>
            <person name="Alikhan N.F."/>
            <person name="Baker D."/>
            <person name="Gharbi K."/>
            <person name="Hall N."/>
            <person name="Watson M."/>
            <person name="Adriaenssens E.M."/>
            <person name="Foster-Nyarko E."/>
            <person name="Jarju S."/>
            <person name="Secka A."/>
            <person name="Antonio M."/>
            <person name="Oren A."/>
            <person name="Chaudhuri R.R."/>
            <person name="La Ragione R."/>
            <person name="Hildebrand F."/>
            <person name="Pallen M.J."/>
        </authorList>
    </citation>
    <scope>NUCLEOTIDE SEQUENCE</scope>
    <source>
        <strain evidence="5">Gambia2-208</strain>
    </source>
</reference>
<gene>
    <name evidence="5" type="ORF">H9824_06530</name>
</gene>
<dbReference type="Proteomes" id="UP000886851">
    <property type="component" value="Unassembled WGS sequence"/>
</dbReference>
<dbReference type="AlphaFoldDB" id="A0A9D1ZIU7"/>
<name>A0A9D1ZIU7_9BACE</name>
<dbReference type="Pfam" id="PF12833">
    <property type="entry name" value="HTH_18"/>
    <property type="match status" value="1"/>
</dbReference>
<keyword evidence="1" id="KW-0805">Transcription regulation</keyword>
<dbReference type="PANTHER" id="PTHR43280:SF32">
    <property type="entry name" value="TRANSCRIPTIONAL REGULATORY PROTEIN"/>
    <property type="match status" value="1"/>
</dbReference>
<dbReference type="GO" id="GO:0043565">
    <property type="term" value="F:sequence-specific DNA binding"/>
    <property type="evidence" value="ECO:0007669"/>
    <property type="project" value="InterPro"/>
</dbReference>
<evidence type="ECO:0000313" key="6">
    <source>
        <dbReference type="Proteomes" id="UP000886851"/>
    </source>
</evidence>
<feature type="domain" description="HTH araC/xylS-type" evidence="4">
    <location>
        <begin position="189"/>
        <end position="294"/>
    </location>
</feature>
<evidence type="ECO:0000259" key="4">
    <source>
        <dbReference type="PROSITE" id="PS01124"/>
    </source>
</evidence>
<evidence type="ECO:0000313" key="5">
    <source>
        <dbReference type="EMBL" id="HIY88341.1"/>
    </source>
</evidence>
<sequence length="295" mass="34445">MDTMIMKVDTITQCNKMFLEKTLHPLVSLIEMPDLRIQELLQMDFYSVLMKGRCSQSMAYGQKNYDFSDGTLVFLSPGQPINCMTWGGGKDHILLCFHPELISGTSLGEHFNDYTFFHYRQNEALHVSVRERMVFKDCMESIKNELRWGVDEYSRKLICNKIELLLNYGSRFYHRQFIMRHDVHAEIVEKTDKWLERYFFTGQPRHTGLPSAESCARVQNMSSAYFDDLLKFETGKRTDEYVQFKRISVACDLLRRTDRSVAEIAEDLGCPSVRHFTSLFKKLKGCTPSLYKTPN</sequence>
<proteinExistence type="predicted"/>
<accession>A0A9D1ZIU7</accession>
<reference evidence="5" key="2">
    <citation type="submission" date="2021-04" db="EMBL/GenBank/DDBJ databases">
        <authorList>
            <person name="Gilroy R."/>
        </authorList>
    </citation>
    <scope>NUCLEOTIDE SEQUENCE</scope>
    <source>
        <strain evidence="5">Gambia2-208</strain>
    </source>
</reference>
<evidence type="ECO:0000256" key="2">
    <source>
        <dbReference type="ARBA" id="ARBA00023125"/>
    </source>
</evidence>
<dbReference type="InterPro" id="IPR009057">
    <property type="entry name" value="Homeodomain-like_sf"/>
</dbReference>
<keyword evidence="2" id="KW-0238">DNA-binding</keyword>
<dbReference type="PANTHER" id="PTHR43280">
    <property type="entry name" value="ARAC-FAMILY TRANSCRIPTIONAL REGULATOR"/>
    <property type="match status" value="1"/>
</dbReference>